<protein>
    <submittedName>
        <fullName evidence="8">TonB family protein</fullName>
    </submittedName>
</protein>
<sequence length="367" mass="37842">MAQPLRSNDPNPKNISFSHFGVLDDGKRSRSAAITSIIVNVVLAAVIVVLGYIVKTNPTVAKQIAVLTLPPPPPVTAPVPKPPPPPPPKPIPTPREVLHPPKIVPPPPPEKVPEVKPIPVPIPKPVVTQPAPPKAITPPPAPVKVNLATAAAAHVPNNDVHPTPVRLGQPDNPLKPTTGPAVSQVNLGNQGAPGMNASNTGSGPRATSVNLGSGCPNCTNLNGRDNGSREVKGVRLGTPGSNGPLNSKNYANSPRQVQLQTAATPPAATTSQLRTATAASPPKVTYKPTPVYTAEAKSIHLEGTVSVRIRVTASGAVQVLGVTSGLGHGLDESALQAAQNTRFTPAKDASGNPVDWEGVVKINFQMS</sequence>
<feature type="region of interest" description="Disordered" evidence="5">
    <location>
        <begin position="262"/>
        <end position="282"/>
    </location>
</feature>
<dbReference type="GO" id="GO:0055085">
    <property type="term" value="P:transmembrane transport"/>
    <property type="evidence" value="ECO:0007669"/>
    <property type="project" value="InterPro"/>
</dbReference>
<evidence type="ECO:0000256" key="3">
    <source>
        <dbReference type="ARBA" id="ARBA00022989"/>
    </source>
</evidence>
<keyword evidence="4 6" id="KW-0472">Membrane</keyword>
<evidence type="ECO:0000256" key="6">
    <source>
        <dbReference type="SAM" id="Phobius"/>
    </source>
</evidence>
<feature type="transmembrane region" description="Helical" evidence="6">
    <location>
        <begin position="32"/>
        <end position="54"/>
    </location>
</feature>
<keyword evidence="3 6" id="KW-1133">Transmembrane helix</keyword>
<dbReference type="GO" id="GO:0016020">
    <property type="term" value="C:membrane"/>
    <property type="evidence" value="ECO:0007669"/>
    <property type="project" value="UniProtKB-SubCell"/>
</dbReference>
<dbReference type="Proteomes" id="UP000584867">
    <property type="component" value="Unassembled WGS sequence"/>
</dbReference>
<name>A0A7W8EAC4_9BACT</name>
<evidence type="ECO:0000256" key="2">
    <source>
        <dbReference type="ARBA" id="ARBA00022692"/>
    </source>
</evidence>
<dbReference type="Pfam" id="PF03544">
    <property type="entry name" value="TonB_C"/>
    <property type="match status" value="1"/>
</dbReference>
<gene>
    <name evidence="8" type="ORF">HDF15_003027</name>
</gene>
<dbReference type="InterPro" id="IPR037682">
    <property type="entry name" value="TonB_C"/>
</dbReference>
<comment type="caution">
    <text evidence="8">The sequence shown here is derived from an EMBL/GenBank/DDBJ whole genome shotgun (WGS) entry which is preliminary data.</text>
</comment>
<dbReference type="RefSeq" id="WP_184256744.1">
    <property type="nucleotide sequence ID" value="NZ_JACHIO010000012.1"/>
</dbReference>
<evidence type="ECO:0000313" key="8">
    <source>
        <dbReference type="EMBL" id="MBB5064667.1"/>
    </source>
</evidence>
<dbReference type="PROSITE" id="PS52015">
    <property type="entry name" value="TONB_CTD"/>
    <property type="match status" value="1"/>
</dbReference>
<evidence type="ECO:0000256" key="1">
    <source>
        <dbReference type="ARBA" id="ARBA00004167"/>
    </source>
</evidence>
<dbReference type="AlphaFoldDB" id="A0A7W8EAC4"/>
<dbReference type="NCBIfam" id="TIGR01352">
    <property type="entry name" value="tonB_Cterm"/>
    <property type="match status" value="1"/>
</dbReference>
<dbReference type="Gene3D" id="3.30.1150.10">
    <property type="match status" value="1"/>
</dbReference>
<evidence type="ECO:0000256" key="5">
    <source>
        <dbReference type="SAM" id="MobiDB-lite"/>
    </source>
</evidence>
<accession>A0A7W8EAC4</accession>
<dbReference type="SUPFAM" id="SSF74653">
    <property type="entry name" value="TolA/TonB C-terminal domain"/>
    <property type="match status" value="1"/>
</dbReference>
<evidence type="ECO:0000256" key="4">
    <source>
        <dbReference type="ARBA" id="ARBA00023136"/>
    </source>
</evidence>
<keyword evidence="2 6" id="KW-0812">Transmembrane</keyword>
<proteinExistence type="predicted"/>
<dbReference type="InterPro" id="IPR006260">
    <property type="entry name" value="TonB/TolA_C"/>
</dbReference>
<dbReference type="EMBL" id="JACHIO010000012">
    <property type="protein sequence ID" value="MBB5064667.1"/>
    <property type="molecule type" value="Genomic_DNA"/>
</dbReference>
<organism evidence="8 9">
    <name type="scientific">Granulicella mallensis</name>
    <dbReference type="NCBI Taxonomy" id="940614"/>
    <lineage>
        <taxon>Bacteria</taxon>
        <taxon>Pseudomonadati</taxon>
        <taxon>Acidobacteriota</taxon>
        <taxon>Terriglobia</taxon>
        <taxon>Terriglobales</taxon>
        <taxon>Acidobacteriaceae</taxon>
        <taxon>Granulicella</taxon>
    </lineage>
</organism>
<feature type="domain" description="TonB C-terminal" evidence="7">
    <location>
        <begin position="277"/>
        <end position="367"/>
    </location>
</feature>
<comment type="subcellular location">
    <subcellularLocation>
        <location evidence="1">Membrane</location>
        <topology evidence="1">Single-pass membrane protein</topology>
    </subcellularLocation>
</comment>
<evidence type="ECO:0000259" key="7">
    <source>
        <dbReference type="PROSITE" id="PS52015"/>
    </source>
</evidence>
<evidence type="ECO:0000313" key="9">
    <source>
        <dbReference type="Proteomes" id="UP000584867"/>
    </source>
</evidence>
<reference evidence="8 9" key="1">
    <citation type="submission" date="2020-08" db="EMBL/GenBank/DDBJ databases">
        <title>Genomic Encyclopedia of Type Strains, Phase IV (KMG-V): Genome sequencing to study the core and pangenomes of soil and plant-associated prokaryotes.</title>
        <authorList>
            <person name="Whitman W."/>
        </authorList>
    </citation>
    <scope>NUCLEOTIDE SEQUENCE [LARGE SCALE GENOMIC DNA]</scope>
    <source>
        <strain evidence="8 9">X5P3</strain>
    </source>
</reference>